<reference evidence="14" key="1">
    <citation type="submission" date="2017-07" db="EMBL/GenBank/DDBJ databases">
        <title>Taro Niue Genome Assembly and Annotation.</title>
        <authorList>
            <person name="Atibalentja N."/>
            <person name="Keating K."/>
            <person name="Fields C.J."/>
        </authorList>
    </citation>
    <scope>NUCLEOTIDE SEQUENCE</scope>
    <source>
        <strain evidence="14">Niue_2</strain>
        <tissue evidence="14">Leaf</tissue>
    </source>
</reference>
<keyword evidence="15" id="KW-1185">Reference proteome</keyword>
<gene>
    <name evidence="14" type="ORF">Taro_032964</name>
</gene>
<feature type="domain" description="HTH myb-type" evidence="13">
    <location>
        <begin position="126"/>
        <end position="174"/>
    </location>
</feature>
<dbReference type="InterPro" id="IPR009057">
    <property type="entry name" value="Homeodomain-like_sf"/>
</dbReference>
<dbReference type="SUPFAM" id="SSF46689">
    <property type="entry name" value="Homeodomain-like"/>
    <property type="match status" value="1"/>
</dbReference>
<keyword evidence="8" id="KW-0804">Transcription</keyword>
<accession>A0A843VWE2</accession>
<evidence type="ECO:0000256" key="10">
    <source>
        <dbReference type="ARBA" id="ARBA00071221"/>
    </source>
</evidence>
<dbReference type="PANTHER" id="PTHR47995">
    <property type="entry name" value="TRANSCRIPTION FACTOR MYB33-RELATED"/>
    <property type="match status" value="1"/>
</dbReference>
<dbReference type="GO" id="GO:0003677">
    <property type="term" value="F:DNA binding"/>
    <property type="evidence" value="ECO:0007669"/>
    <property type="project" value="UniProtKB-KW"/>
</dbReference>
<dbReference type="EMBL" id="NMUH01002478">
    <property type="protein sequence ID" value="MQM00226.1"/>
    <property type="molecule type" value="Genomic_DNA"/>
</dbReference>
<dbReference type="GO" id="GO:0009555">
    <property type="term" value="P:pollen development"/>
    <property type="evidence" value="ECO:0007669"/>
    <property type="project" value="UniProtKB-ARBA"/>
</dbReference>
<evidence type="ECO:0000256" key="6">
    <source>
        <dbReference type="ARBA" id="ARBA00023125"/>
    </source>
</evidence>
<proteinExistence type="predicted"/>
<feature type="domain" description="HTH myb-type" evidence="13">
    <location>
        <begin position="175"/>
        <end position="229"/>
    </location>
</feature>
<evidence type="ECO:0000256" key="8">
    <source>
        <dbReference type="ARBA" id="ARBA00023163"/>
    </source>
</evidence>
<dbReference type="PROSITE" id="PS50090">
    <property type="entry name" value="MYB_LIKE"/>
    <property type="match status" value="2"/>
</dbReference>
<dbReference type="Proteomes" id="UP000652761">
    <property type="component" value="Unassembled WGS sequence"/>
</dbReference>
<keyword evidence="3" id="KW-0221">Differentiation</keyword>
<dbReference type="GO" id="GO:0030154">
    <property type="term" value="P:cell differentiation"/>
    <property type="evidence" value="ECO:0007669"/>
    <property type="project" value="UniProtKB-KW"/>
</dbReference>
<dbReference type="InterPro" id="IPR001005">
    <property type="entry name" value="SANT/Myb"/>
</dbReference>
<evidence type="ECO:0000256" key="2">
    <source>
        <dbReference type="ARBA" id="ARBA00022737"/>
    </source>
</evidence>
<evidence type="ECO:0000256" key="11">
    <source>
        <dbReference type="ARBA" id="ARBA00078675"/>
    </source>
</evidence>
<dbReference type="SMART" id="SM00717">
    <property type="entry name" value="SANT"/>
    <property type="match status" value="2"/>
</dbReference>
<evidence type="ECO:0000256" key="4">
    <source>
        <dbReference type="ARBA" id="ARBA00023015"/>
    </source>
</evidence>
<evidence type="ECO:0000259" key="12">
    <source>
        <dbReference type="PROSITE" id="PS50090"/>
    </source>
</evidence>
<sequence>MRESWGCRLTSYLLRRPADLSLSLSPPLLAALRSPPPPSIARVSSPNQSPGCFGVAASRVPQSPGSFAFKSAIRSPFEVLLFEHIGEYVTLVRFPLLSVEPMAVLSLSIDENSCKGTFSAGDGSMKKGPWTSSEDAILIDYVKKHGEGNWNAVQKRTGLSRCGKSCRLRWTNHLRPDLKKGALTSDEEDLIIKLHSKMGNRWAKMAAHLPGRTDNEIKNYWNTRIKRLQRAGLPIYPQNVSFQSLHEKQSPRGCEFALCDKQQNELLQLCSYDTQDVTFDHFKVNQGTSSHTQPFPHISVSANHKQGLGSKNCDAIFSAVNDASLPISSSKRIHRPFGMGFPRDPDPGSENRTPIVGVVSGSHALPNGNFFTSQTLPVAVKLELPSLQYPETDLSRWPLSPSTPPSEAADVLAETPSVSVCSDCVSTRSSGLLEASLHEARAKASAENKLSQKKLTSSTTMMNNLGESSAFNLRDMYCGDSRGACSPLGSSVFSAYTHASISSLDGSSPGNTSDDLNGKLKHVEYVAHQDGETGSAHGGLFHHDAPLKSDWCHNASEVHTTIGNAIPLCASSALNQAYLSLTCASIIFT</sequence>
<dbReference type="Gene3D" id="1.10.10.60">
    <property type="entry name" value="Homeodomain-like"/>
    <property type="match status" value="2"/>
</dbReference>
<dbReference type="PANTHER" id="PTHR47995:SF18">
    <property type="entry name" value="TRANSCRIPTION FACTOR MYB65"/>
    <property type="match status" value="1"/>
</dbReference>
<keyword evidence="7" id="KW-0010">Activator</keyword>
<evidence type="ECO:0000313" key="14">
    <source>
        <dbReference type="EMBL" id="MQM00226.1"/>
    </source>
</evidence>
<keyword evidence="6" id="KW-0238">DNA-binding</keyword>
<comment type="caution">
    <text evidence="14">The sequence shown here is derived from an EMBL/GenBank/DDBJ whole genome shotgun (WGS) entry which is preliminary data.</text>
</comment>
<keyword evidence="2" id="KW-0677">Repeat</keyword>
<dbReference type="CDD" id="cd00167">
    <property type="entry name" value="SANT"/>
    <property type="match status" value="2"/>
</dbReference>
<protein>
    <recommendedName>
        <fullName evidence="10">Transcription factor GAMYB</fullName>
    </recommendedName>
    <alternativeName>
        <fullName evidence="11">OsGAMyb</fullName>
    </alternativeName>
</protein>
<name>A0A843VWE2_COLES</name>
<dbReference type="GO" id="GO:0009908">
    <property type="term" value="P:flower development"/>
    <property type="evidence" value="ECO:0007669"/>
    <property type="project" value="UniProtKB-KW"/>
</dbReference>
<dbReference type="AlphaFoldDB" id="A0A843VWE2"/>
<organism evidence="14 15">
    <name type="scientific">Colocasia esculenta</name>
    <name type="common">Wild taro</name>
    <name type="synonym">Arum esculentum</name>
    <dbReference type="NCBI Taxonomy" id="4460"/>
    <lineage>
        <taxon>Eukaryota</taxon>
        <taxon>Viridiplantae</taxon>
        <taxon>Streptophyta</taxon>
        <taxon>Embryophyta</taxon>
        <taxon>Tracheophyta</taxon>
        <taxon>Spermatophyta</taxon>
        <taxon>Magnoliopsida</taxon>
        <taxon>Liliopsida</taxon>
        <taxon>Araceae</taxon>
        <taxon>Aroideae</taxon>
        <taxon>Colocasieae</taxon>
        <taxon>Colocasia</taxon>
    </lineage>
</organism>
<evidence type="ECO:0000256" key="7">
    <source>
        <dbReference type="ARBA" id="ARBA00023159"/>
    </source>
</evidence>
<dbReference type="FunFam" id="1.10.10.60:FF:000001">
    <property type="entry name" value="MYB-related transcription factor"/>
    <property type="match status" value="1"/>
</dbReference>
<comment type="subcellular location">
    <subcellularLocation>
        <location evidence="1">Nucleus</location>
    </subcellularLocation>
</comment>
<dbReference type="PROSITE" id="PS51294">
    <property type="entry name" value="HTH_MYB"/>
    <property type="match status" value="2"/>
</dbReference>
<keyword evidence="9" id="KW-0539">Nucleus</keyword>
<evidence type="ECO:0000256" key="9">
    <source>
        <dbReference type="ARBA" id="ARBA00023242"/>
    </source>
</evidence>
<keyword evidence="4" id="KW-0805">Transcription regulation</keyword>
<feature type="domain" description="Myb-like" evidence="12">
    <location>
        <begin position="122"/>
        <end position="174"/>
    </location>
</feature>
<dbReference type="OrthoDB" id="2143914at2759"/>
<evidence type="ECO:0000313" key="15">
    <source>
        <dbReference type="Proteomes" id="UP000652761"/>
    </source>
</evidence>
<dbReference type="Pfam" id="PF00249">
    <property type="entry name" value="Myb_DNA-binding"/>
    <property type="match status" value="2"/>
</dbReference>
<keyword evidence="5" id="KW-0287">Flowering</keyword>
<dbReference type="InterPro" id="IPR017930">
    <property type="entry name" value="Myb_dom"/>
</dbReference>
<evidence type="ECO:0000256" key="1">
    <source>
        <dbReference type="ARBA" id="ARBA00004123"/>
    </source>
</evidence>
<evidence type="ECO:0000256" key="5">
    <source>
        <dbReference type="ARBA" id="ARBA00023089"/>
    </source>
</evidence>
<dbReference type="GO" id="GO:0005634">
    <property type="term" value="C:nucleus"/>
    <property type="evidence" value="ECO:0007669"/>
    <property type="project" value="UniProtKB-SubCell"/>
</dbReference>
<evidence type="ECO:0000259" key="13">
    <source>
        <dbReference type="PROSITE" id="PS51294"/>
    </source>
</evidence>
<feature type="domain" description="Myb-like" evidence="12">
    <location>
        <begin position="175"/>
        <end position="225"/>
    </location>
</feature>
<dbReference type="FunFam" id="1.10.10.60:FF:000119">
    <property type="entry name" value="Transcription factor GAMYB"/>
    <property type="match status" value="1"/>
</dbReference>
<evidence type="ECO:0000256" key="3">
    <source>
        <dbReference type="ARBA" id="ARBA00022782"/>
    </source>
</evidence>